<keyword evidence="3" id="KW-1185">Reference proteome</keyword>
<feature type="compositionally biased region" description="Polar residues" evidence="1">
    <location>
        <begin position="733"/>
        <end position="746"/>
    </location>
</feature>
<feature type="compositionally biased region" description="Acidic residues" evidence="1">
    <location>
        <begin position="690"/>
        <end position="708"/>
    </location>
</feature>
<reference evidence="2" key="1">
    <citation type="submission" date="2021-03" db="EMBL/GenBank/DDBJ databases">
        <title>Revisited historic fungal species revealed as producer of novel bioactive compounds through whole genome sequencing and comparative genomics.</title>
        <authorList>
            <person name="Vignolle G.A."/>
            <person name="Hochenegger N."/>
            <person name="Mach R.L."/>
            <person name="Mach-Aigner A.R."/>
            <person name="Javad Rahimi M."/>
            <person name="Salim K.A."/>
            <person name="Chan C.M."/>
            <person name="Lim L.B.L."/>
            <person name="Cai F."/>
            <person name="Druzhinina I.S."/>
            <person name="U'Ren J.M."/>
            <person name="Derntl C."/>
        </authorList>
    </citation>
    <scope>NUCLEOTIDE SEQUENCE</scope>
    <source>
        <strain evidence="2">TUCIM 5799</strain>
    </source>
</reference>
<feature type="compositionally biased region" description="Basic and acidic residues" evidence="1">
    <location>
        <begin position="292"/>
        <end position="305"/>
    </location>
</feature>
<evidence type="ECO:0000313" key="2">
    <source>
        <dbReference type="EMBL" id="KAI1859868.1"/>
    </source>
</evidence>
<organism evidence="2 3">
    <name type="scientific">Neoarthrinium moseri</name>
    <dbReference type="NCBI Taxonomy" id="1658444"/>
    <lineage>
        <taxon>Eukaryota</taxon>
        <taxon>Fungi</taxon>
        <taxon>Dikarya</taxon>
        <taxon>Ascomycota</taxon>
        <taxon>Pezizomycotina</taxon>
        <taxon>Sordariomycetes</taxon>
        <taxon>Xylariomycetidae</taxon>
        <taxon>Amphisphaeriales</taxon>
        <taxon>Apiosporaceae</taxon>
        <taxon>Neoarthrinium</taxon>
    </lineage>
</organism>
<feature type="compositionally biased region" description="Polar residues" evidence="1">
    <location>
        <begin position="89"/>
        <end position="111"/>
    </location>
</feature>
<feature type="compositionally biased region" description="Acidic residues" evidence="1">
    <location>
        <begin position="559"/>
        <end position="569"/>
    </location>
</feature>
<feature type="compositionally biased region" description="Low complexity" evidence="1">
    <location>
        <begin position="72"/>
        <end position="88"/>
    </location>
</feature>
<feature type="compositionally biased region" description="Low complexity" evidence="1">
    <location>
        <begin position="455"/>
        <end position="479"/>
    </location>
</feature>
<feature type="region of interest" description="Disordered" evidence="1">
    <location>
        <begin position="964"/>
        <end position="984"/>
    </location>
</feature>
<feature type="compositionally biased region" description="Polar residues" evidence="1">
    <location>
        <begin position="204"/>
        <end position="218"/>
    </location>
</feature>
<feature type="compositionally biased region" description="Low complexity" evidence="1">
    <location>
        <begin position="709"/>
        <end position="718"/>
    </location>
</feature>
<evidence type="ECO:0008006" key="4">
    <source>
        <dbReference type="Google" id="ProtNLM"/>
    </source>
</evidence>
<dbReference type="AlphaFoldDB" id="A0A9P9WEP2"/>
<accession>A0A9P9WEP2</accession>
<name>A0A9P9WEP2_9PEZI</name>
<comment type="caution">
    <text evidence="2">The sequence shown here is derived from an EMBL/GenBank/DDBJ whole genome shotgun (WGS) entry which is preliminary data.</text>
</comment>
<proteinExistence type="predicted"/>
<feature type="region of interest" description="Disordered" evidence="1">
    <location>
        <begin position="371"/>
        <end position="572"/>
    </location>
</feature>
<feature type="compositionally biased region" description="Basic residues" evidence="1">
    <location>
        <begin position="230"/>
        <end position="239"/>
    </location>
</feature>
<feature type="compositionally biased region" description="Low complexity" evidence="1">
    <location>
        <begin position="50"/>
        <end position="64"/>
    </location>
</feature>
<sequence length="1007" mass="107277">MATVYAASKSPVESAMAGVGGVDMGIDEPRARHLSIPVPISIEAPLDDNSPYSSPQPSPRTRQPLPNPHFVFPARQSPSSAPSSFSRATGQRSKSVANVQDATSGSGSLGPSSARARRSPALPDFSFNPGAQLKPEGADADRPQRSPALPAFSFNPGGPSDASESLMSPPLSPSSPRMIPNRGSHRRGGSEFVGGKLKEGESITLMSTSPTRSDSGFASPSLAPVDMSARRGRHQHRRSAAISSHDLSLILKPPGSPNPSRGSSAPTTPRDFEEDVQPFPEAVVEPTSSSEPEVKEVQGEDRTEESLPLDDSGAEDAPTKPSRAKVGFSDTLEYIPRPLSMVSTDTASTVTGYPGHSVSGSISSIISLGNSTIADRERPGILSSPASASDKKSDSRPSTAGAVLERTPSLHAITMDENSASPRRRNSIPLLPGIASDSPTSPALPSPTKTPKRWSFFGFDSFSSSGSPSKPRPHSSSSSETVPQTAERSADASLGIETDDVAHEAEPQPAPSKSSKKKKQKKVKSWAGSILTRKTKSRSQKSKAARRRSQTPPPPKDGLDDELDEDEMELAGPLTAPMVMVTEHGFDDSMTGPVKPRRKSEDDASYPMIDLDAALGPFNTPSARDPAWDAAQRAGAPPKRQLHSAAGLRGFSGPGMHYHRRAESAPEMPPFEAARFGIHRFGSSSTMADVFEEDEEEEDEDDDEDDADSSSSKASSDESTPDASAALEANIDAKSTSGDSATTPTQEIDFGTKGVMSHPASVKRKGSGSSLDLQPPGSRMRTEASVSSLHEEVIVEEGPVHTAVDQERIYETYQESDSAAPSPRRIITSKELAPVEIHPNLPGPSIASVSPYSMSHSSSFPSPRSPMSYEAAHRVSTAPSSVTEENNFQSLLMGEPGPEVVRISVDVPSLTSSNSTMTRESQFPGVRPRNMPFHEQRPASFTATAFGRRRSSLASISRLISTSHGERSKLSMEVPHDTQPDKKARISTAKRLSRMMQFWKPKESPAS</sequence>
<dbReference type="Proteomes" id="UP000829685">
    <property type="component" value="Unassembled WGS sequence"/>
</dbReference>
<feature type="region of interest" description="Disordered" evidence="1">
    <location>
        <begin position="584"/>
        <end position="789"/>
    </location>
</feature>
<protein>
    <recommendedName>
        <fullName evidence="4">Cell wall proline rich protein</fullName>
    </recommendedName>
</protein>
<feature type="compositionally biased region" description="Polar residues" evidence="1">
    <location>
        <begin position="910"/>
        <end position="921"/>
    </location>
</feature>
<feature type="compositionally biased region" description="Polar residues" evidence="1">
    <location>
        <begin position="437"/>
        <end position="449"/>
    </location>
</feature>
<feature type="region of interest" description="Disordered" evidence="1">
    <location>
        <begin position="37"/>
        <end position="331"/>
    </location>
</feature>
<evidence type="ECO:0000313" key="3">
    <source>
        <dbReference type="Proteomes" id="UP000829685"/>
    </source>
</evidence>
<feature type="compositionally biased region" description="Basic residues" evidence="1">
    <location>
        <begin position="533"/>
        <end position="549"/>
    </location>
</feature>
<feature type="region of interest" description="Disordered" evidence="1">
    <location>
        <begin position="910"/>
        <end position="933"/>
    </location>
</feature>
<feature type="compositionally biased region" description="Basic residues" evidence="1">
    <location>
        <begin position="514"/>
        <end position="524"/>
    </location>
</feature>
<evidence type="ECO:0000256" key="1">
    <source>
        <dbReference type="SAM" id="MobiDB-lite"/>
    </source>
</evidence>
<gene>
    <name evidence="2" type="ORF">JX265_010317</name>
</gene>
<feature type="region of interest" description="Disordered" evidence="1">
    <location>
        <begin position="812"/>
        <end position="831"/>
    </location>
</feature>
<dbReference type="EMBL" id="JAFIMR010000033">
    <property type="protein sequence ID" value="KAI1859868.1"/>
    <property type="molecule type" value="Genomic_DNA"/>
</dbReference>